<dbReference type="AlphaFoldDB" id="A0A7S0BGT1"/>
<dbReference type="GO" id="GO:0030968">
    <property type="term" value="P:endoplasmic reticulum unfolded protein response"/>
    <property type="evidence" value="ECO:0007669"/>
    <property type="project" value="TreeGrafter"/>
</dbReference>
<keyword evidence="3" id="KW-0833">Ubl conjugation pathway</keyword>
<comment type="function">
    <text evidence="3">Hydrolase that can remove conjugated ubiquitin from proteins and may therefore play an important regulatory role at the level of protein turnover by preventing degradation.</text>
</comment>
<keyword evidence="3" id="KW-0645">Protease</keyword>
<dbReference type="Pfam" id="PF02338">
    <property type="entry name" value="OTU"/>
    <property type="match status" value="1"/>
</dbReference>
<organism evidence="5">
    <name type="scientific">Rhodosorus marinus</name>
    <dbReference type="NCBI Taxonomy" id="101924"/>
    <lineage>
        <taxon>Eukaryota</taxon>
        <taxon>Rhodophyta</taxon>
        <taxon>Stylonematophyceae</taxon>
        <taxon>Stylonematales</taxon>
        <taxon>Stylonemataceae</taxon>
        <taxon>Rhodosorus</taxon>
    </lineage>
</organism>
<dbReference type="PANTHER" id="PTHR13312:SF0">
    <property type="entry name" value="UBIQUITIN THIOESTERASE OTU1"/>
    <property type="match status" value="1"/>
</dbReference>
<evidence type="ECO:0000313" key="5">
    <source>
        <dbReference type="EMBL" id="CAD8393560.1"/>
    </source>
</evidence>
<protein>
    <recommendedName>
        <fullName evidence="3">Ubiquitin thioesterase OTU</fullName>
        <ecNumber evidence="3">3.4.19.12</ecNumber>
    </recommendedName>
</protein>
<dbReference type="GO" id="GO:0005829">
    <property type="term" value="C:cytosol"/>
    <property type="evidence" value="ECO:0007669"/>
    <property type="project" value="TreeGrafter"/>
</dbReference>
<keyword evidence="3" id="KW-0963">Cytoplasm</keyword>
<dbReference type="InterPro" id="IPR003323">
    <property type="entry name" value="OTU_dom"/>
</dbReference>
<dbReference type="CDD" id="cd22746">
    <property type="entry name" value="OTU_plant_OTU3_4-like"/>
    <property type="match status" value="1"/>
</dbReference>
<dbReference type="GO" id="GO:0036503">
    <property type="term" value="P:ERAD pathway"/>
    <property type="evidence" value="ECO:0007669"/>
    <property type="project" value="TreeGrafter"/>
</dbReference>
<dbReference type="PROSITE" id="PS50802">
    <property type="entry name" value="OTU"/>
    <property type="match status" value="1"/>
</dbReference>
<dbReference type="PANTHER" id="PTHR13312">
    <property type="entry name" value="HIV-INDUCED PROTEIN-7-LIKE PROTEASE"/>
    <property type="match status" value="1"/>
</dbReference>
<keyword evidence="3" id="KW-0788">Thiol protease</keyword>
<evidence type="ECO:0000256" key="1">
    <source>
        <dbReference type="ARBA" id="ARBA00000707"/>
    </source>
</evidence>
<dbReference type="InterPro" id="IPR038765">
    <property type="entry name" value="Papain-like_cys_pep_sf"/>
</dbReference>
<reference evidence="5" key="1">
    <citation type="submission" date="2021-01" db="EMBL/GenBank/DDBJ databases">
        <authorList>
            <person name="Corre E."/>
            <person name="Pelletier E."/>
            <person name="Niang G."/>
            <person name="Scheremetjew M."/>
            <person name="Finn R."/>
            <person name="Kale V."/>
            <person name="Holt S."/>
            <person name="Cochrane G."/>
            <person name="Meng A."/>
            <person name="Brown T."/>
            <person name="Cohen L."/>
        </authorList>
    </citation>
    <scope>NUCLEOTIDE SEQUENCE</scope>
    <source>
        <strain evidence="5">UTEX LB 2760</strain>
    </source>
</reference>
<feature type="domain" description="OTU" evidence="4">
    <location>
        <begin position="39"/>
        <end position="181"/>
    </location>
</feature>
<comment type="catalytic activity">
    <reaction evidence="1 3">
        <text>Thiol-dependent hydrolysis of ester, thioester, amide, peptide and isopeptide bonds formed by the C-terminal Gly of ubiquitin (a 76-residue protein attached to proteins as an intracellular targeting signal).</text>
        <dbReference type="EC" id="3.4.19.12"/>
    </reaction>
</comment>
<dbReference type="SUPFAM" id="SSF54001">
    <property type="entry name" value="Cysteine proteinases"/>
    <property type="match status" value="1"/>
</dbReference>
<keyword evidence="2 3" id="KW-0378">Hydrolase</keyword>
<evidence type="ECO:0000259" key="4">
    <source>
        <dbReference type="PROSITE" id="PS50802"/>
    </source>
</evidence>
<dbReference type="GO" id="GO:0005634">
    <property type="term" value="C:nucleus"/>
    <property type="evidence" value="ECO:0007669"/>
    <property type="project" value="TreeGrafter"/>
</dbReference>
<gene>
    <name evidence="5" type="ORF">RMAR0315_LOCUS3545</name>
</gene>
<evidence type="ECO:0000256" key="3">
    <source>
        <dbReference type="RuleBase" id="RU367104"/>
    </source>
</evidence>
<dbReference type="Gene3D" id="3.90.70.80">
    <property type="match status" value="1"/>
</dbReference>
<name>A0A7S0BGT1_9RHOD</name>
<dbReference type="EC" id="3.4.19.12" evidence="3"/>
<sequence length="190" mass="21505">MIPDAEGENIARFPRLKRIRWNQGFVSPRACGETPDPPLKVLKAKADGRCMFRSMAKGLGYIAGQDLGEDLERTSADALREASYQVICVKKRAWWQKMGFVEGDIDTYCKSMRSPDFYGGEPELFVLSETVLKRPVAVYMHGTGDNYSKLLEYGSGFRRPNKQPLRLLYNGVNHYDCLVPIGESTDRTIE</sequence>
<evidence type="ECO:0000256" key="2">
    <source>
        <dbReference type="ARBA" id="ARBA00022801"/>
    </source>
</evidence>
<dbReference type="GO" id="GO:0004843">
    <property type="term" value="F:cysteine-type deubiquitinase activity"/>
    <property type="evidence" value="ECO:0007669"/>
    <property type="project" value="UniProtKB-UniRule"/>
</dbReference>
<dbReference type="EMBL" id="HBEK01006357">
    <property type="protein sequence ID" value="CAD8393560.1"/>
    <property type="molecule type" value="Transcribed_RNA"/>
</dbReference>
<proteinExistence type="predicted"/>
<accession>A0A7S0BGT1</accession>
<comment type="subcellular location">
    <subcellularLocation>
        <location evidence="3">Cytoplasm</location>
    </subcellularLocation>
</comment>
<dbReference type="GO" id="GO:0016579">
    <property type="term" value="P:protein deubiquitination"/>
    <property type="evidence" value="ECO:0007669"/>
    <property type="project" value="TreeGrafter"/>
</dbReference>